<sequence length="267" mass="29923">MGIQWLTDYSFSTSVEKLASSYLGDVIVNLNRHQPKDRQLAHIKASDLRDAYAARIYHASGGSILSVMKALGHRQPRTTQVYLNNTLLKEEHRKLYGTFSAALWNEIATHSRIDPTVLAKISRDGGVSGEQRERLKQYRTLMLSRIGVGCSDPHHPPRHIAPNFVADEKALCHVQRCTLCYENAVILPESLPGLCKRLAELRHVRANMSIGAFLMSSFAEEIENTELALSAFDATEAERLVAQWSARIDSGEHRVIEFDGTKLEASR</sequence>
<name>A0A103Z2S4_BURCE</name>
<dbReference type="GO" id="GO:0015074">
    <property type="term" value="P:DNA integration"/>
    <property type="evidence" value="ECO:0007669"/>
    <property type="project" value="InterPro"/>
</dbReference>
<dbReference type="GO" id="GO:0006310">
    <property type="term" value="P:DNA recombination"/>
    <property type="evidence" value="ECO:0007669"/>
    <property type="project" value="UniProtKB-KW"/>
</dbReference>
<comment type="caution">
    <text evidence="2">The sequence shown here is derived from an EMBL/GenBank/DDBJ whole genome shotgun (WGS) entry which is preliminary data.</text>
</comment>
<proteinExistence type="predicted"/>
<evidence type="ECO:0000313" key="3">
    <source>
        <dbReference type="Proteomes" id="UP000069001"/>
    </source>
</evidence>
<reference evidence="2 3" key="1">
    <citation type="submission" date="2015-11" db="EMBL/GenBank/DDBJ databases">
        <title>Expanding the genomic diversity of Burkholderia species for the development of highly accurate diagnostics.</title>
        <authorList>
            <person name="Sahl J."/>
            <person name="Keim P."/>
            <person name="Wagner D."/>
        </authorList>
    </citation>
    <scope>NUCLEOTIDE SEQUENCE [LARGE SCALE GENOMIC DNA]</scope>
    <source>
        <strain evidence="2 3">MSMB1302</strain>
    </source>
</reference>
<dbReference type="InterPro" id="IPR011010">
    <property type="entry name" value="DNA_brk_join_enz"/>
</dbReference>
<evidence type="ECO:0000256" key="1">
    <source>
        <dbReference type="ARBA" id="ARBA00023172"/>
    </source>
</evidence>
<protein>
    <submittedName>
        <fullName evidence="2">Uncharacterized protein</fullName>
    </submittedName>
</protein>
<dbReference type="EMBL" id="LOYH01000108">
    <property type="protein sequence ID" value="KVK72157.1"/>
    <property type="molecule type" value="Genomic_DNA"/>
</dbReference>
<dbReference type="GO" id="GO:0003677">
    <property type="term" value="F:DNA binding"/>
    <property type="evidence" value="ECO:0007669"/>
    <property type="project" value="InterPro"/>
</dbReference>
<accession>A0A103Z2S4</accession>
<dbReference type="AlphaFoldDB" id="A0A103Z2S4"/>
<gene>
    <name evidence="2" type="ORF">WS90_35295</name>
</gene>
<keyword evidence="1" id="KW-0233">DNA recombination</keyword>
<dbReference type="Proteomes" id="UP000069001">
    <property type="component" value="Unassembled WGS sequence"/>
</dbReference>
<organism evidence="2 3">
    <name type="scientific">Burkholderia cepacia</name>
    <name type="common">Pseudomonas cepacia</name>
    <dbReference type="NCBI Taxonomy" id="292"/>
    <lineage>
        <taxon>Bacteria</taxon>
        <taxon>Pseudomonadati</taxon>
        <taxon>Pseudomonadota</taxon>
        <taxon>Betaproteobacteria</taxon>
        <taxon>Burkholderiales</taxon>
        <taxon>Burkholderiaceae</taxon>
        <taxon>Burkholderia</taxon>
        <taxon>Burkholderia cepacia complex</taxon>
    </lineage>
</organism>
<evidence type="ECO:0000313" key="2">
    <source>
        <dbReference type="EMBL" id="KVK72157.1"/>
    </source>
</evidence>
<dbReference type="InterPro" id="IPR013762">
    <property type="entry name" value="Integrase-like_cat_sf"/>
</dbReference>
<dbReference type="SUPFAM" id="SSF56349">
    <property type="entry name" value="DNA breaking-rejoining enzymes"/>
    <property type="match status" value="1"/>
</dbReference>
<dbReference type="Gene3D" id="1.10.443.10">
    <property type="entry name" value="Intergrase catalytic core"/>
    <property type="match status" value="1"/>
</dbReference>